<reference evidence="1" key="2">
    <citation type="journal article" date="2015" name="Data Brief">
        <title>Shoot transcriptome of the giant reed, Arundo donax.</title>
        <authorList>
            <person name="Barrero R.A."/>
            <person name="Guerrero F.D."/>
            <person name="Moolhuijzen P."/>
            <person name="Goolsby J.A."/>
            <person name="Tidwell J."/>
            <person name="Bellgard S.E."/>
            <person name="Bellgard M.I."/>
        </authorList>
    </citation>
    <scope>NUCLEOTIDE SEQUENCE</scope>
    <source>
        <tissue evidence="1">Shoot tissue taken approximately 20 cm above the soil surface</tissue>
    </source>
</reference>
<evidence type="ECO:0000313" key="1">
    <source>
        <dbReference type="EMBL" id="JAD55792.1"/>
    </source>
</evidence>
<dbReference type="EMBL" id="GBRH01242103">
    <property type="protein sequence ID" value="JAD55792.1"/>
    <property type="molecule type" value="Transcribed_RNA"/>
</dbReference>
<dbReference type="AlphaFoldDB" id="A0A0A9B911"/>
<name>A0A0A9B911_ARUDO</name>
<accession>A0A0A9B911</accession>
<sequence>MELLTAKGLKKIKKKMMRLHYCTRACLN</sequence>
<reference evidence="1" key="1">
    <citation type="submission" date="2014-09" db="EMBL/GenBank/DDBJ databases">
        <authorList>
            <person name="Magalhaes I.L.F."/>
            <person name="Oliveira U."/>
            <person name="Santos F.R."/>
            <person name="Vidigal T.H.D.A."/>
            <person name="Brescovit A.D."/>
            <person name="Santos A.J."/>
        </authorList>
    </citation>
    <scope>NUCLEOTIDE SEQUENCE</scope>
    <source>
        <tissue evidence="1">Shoot tissue taken approximately 20 cm above the soil surface</tissue>
    </source>
</reference>
<organism evidence="1">
    <name type="scientific">Arundo donax</name>
    <name type="common">Giant reed</name>
    <name type="synonym">Donax arundinaceus</name>
    <dbReference type="NCBI Taxonomy" id="35708"/>
    <lineage>
        <taxon>Eukaryota</taxon>
        <taxon>Viridiplantae</taxon>
        <taxon>Streptophyta</taxon>
        <taxon>Embryophyta</taxon>
        <taxon>Tracheophyta</taxon>
        <taxon>Spermatophyta</taxon>
        <taxon>Magnoliopsida</taxon>
        <taxon>Liliopsida</taxon>
        <taxon>Poales</taxon>
        <taxon>Poaceae</taxon>
        <taxon>PACMAD clade</taxon>
        <taxon>Arundinoideae</taxon>
        <taxon>Arundineae</taxon>
        <taxon>Arundo</taxon>
    </lineage>
</organism>
<protein>
    <submittedName>
        <fullName evidence="1">Uncharacterized protein</fullName>
    </submittedName>
</protein>
<proteinExistence type="predicted"/>